<dbReference type="GO" id="GO:0004866">
    <property type="term" value="F:endopeptidase inhibitor activity"/>
    <property type="evidence" value="ECO:0007669"/>
    <property type="project" value="InterPro"/>
</dbReference>
<proteinExistence type="predicted"/>
<evidence type="ECO:0000259" key="2">
    <source>
        <dbReference type="Pfam" id="PF02974"/>
    </source>
</evidence>
<keyword evidence="1" id="KW-0732">Signal</keyword>
<dbReference type="Pfam" id="PF02974">
    <property type="entry name" value="Inh"/>
    <property type="match status" value="1"/>
</dbReference>
<dbReference type="SUPFAM" id="SSF50882">
    <property type="entry name" value="beta-Barrel protease inhibitors"/>
    <property type="match status" value="1"/>
</dbReference>
<organism evidence="3">
    <name type="scientific">Methyloraptor flagellatus</name>
    <dbReference type="NCBI Taxonomy" id="3162530"/>
    <lineage>
        <taxon>Bacteria</taxon>
        <taxon>Pseudomonadati</taxon>
        <taxon>Pseudomonadota</taxon>
        <taxon>Alphaproteobacteria</taxon>
        <taxon>Hyphomicrobiales</taxon>
        <taxon>Ancalomicrobiaceae</taxon>
        <taxon>Methyloraptor</taxon>
    </lineage>
</organism>
<keyword evidence="3" id="KW-0483">Metalloprotease inhibitor</keyword>
<gene>
    <name evidence="3" type="ORF">ABS361_19555</name>
</gene>
<feature type="domain" description="Alkaline proteinase inhibitor/ Outer membrane lipoprotein Omp19" evidence="2">
    <location>
        <begin position="1"/>
        <end position="86"/>
    </location>
</feature>
<sequence length="86" mass="8775">MAGGWQISGGDSCQLFTNVTAWSGGYRAVTRGCTSPDLQKVSAWDLSGRQVSLKGPDGTVVATVAAAGPDRFSGQTASGRAIALSR</sequence>
<evidence type="ECO:0000313" key="3">
    <source>
        <dbReference type="EMBL" id="XBY44210.1"/>
    </source>
</evidence>
<keyword evidence="3" id="KW-0481">Metalloenzyme inhibitor</keyword>
<dbReference type="RefSeq" id="WP_407049304.1">
    <property type="nucleotide sequence ID" value="NZ_CP158568.1"/>
</dbReference>
<dbReference type="EMBL" id="CP158568">
    <property type="protein sequence ID" value="XBY44210.1"/>
    <property type="molecule type" value="Genomic_DNA"/>
</dbReference>
<reference evidence="3" key="1">
    <citation type="submission" date="2024-06" db="EMBL/GenBank/DDBJ databases">
        <title>Methylostella associata gen. nov., sp. nov., a novel Ancalomicrobiaceae-affiliated facultatively methylotrophic bacteria that feed on methanotrophs of the genus Methylococcus.</title>
        <authorList>
            <person name="Saltykova V."/>
            <person name="Danilova O.V."/>
            <person name="Oshkin I.Y."/>
            <person name="Belova S.E."/>
            <person name="Pimenov N.V."/>
            <person name="Dedysh S.N."/>
        </authorList>
    </citation>
    <scope>NUCLEOTIDE SEQUENCE</scope>
    <source>
        <strain evidence="3">S20</strain>
    </source>
</reference>
<dbReference type="KEGG" id="mflg:ABS361_19555"/>
<dbReference type="Gene3D" id="2.40.128.10">
    <property type="match status" value="1"/>
</dbReference>
<evidence type="ECO:0000256" key="1">
    <source>
        <dbReference type="ARBA" id="ARBA00022729"/>
    </source>
</evidence>
<dbReference type="InterPro" id="IPR016085">
    <property type="entry name" value="Protease_inh_B-barrel_dom"/>
</dbReference>
<dbReference type="InterPro" id="IPR021140">
    <property type="entry name" value="Inh/Omp19"/>
</dbReference>
<name>A0AAU7X7X8_9HYPH</name>
<protein>
    <submittedName>
        <fullName evidence="3">AprI/Inh family metalloprotease inhibitor</fullName>
    </submittedName>
</protein>
<dbReference type="AlphaFoldDB" id="A0AAU7X7X8"/>
<keyword evidence="3" id="KW-0646">Protease inhibitor</keyword>
<accession>A0AAU7X7X8</accession>